<evidence type="ECO:0000313" key="2">
    <source>
        <dbReference type="EMBL" id="AGU52909.1"/>
    </source>
</evidence>
<evidence type="ECO:0000256" key="1">
    <source>
        <dbReference type="SAM" id="MobiDB-lite"/>
    </source>
</evidence>
<feature type="compositionally biased region" description="Low complexity" evidence="1">
    <location>
        <begin position="292"/>
        <end position="305"/>
    </location>
</feature>
<dbReference type="EMBL" id="CP003912">
    <property type="protein sequence ID" value="AGU52909.1"/>
    <property type="molecule type" value="Genomic_DNA"/>
</dbReference>
<dbReference type="RefSeq" id="WP_021003738.1">
    <property type="nucleotide sequence ID" value="NC_022234.1"/>
</dbReference>
<dbReference type="SUPFAM" id="SSF64182">
    <property type="entry name" value="DHH phosphoesterases"/>
    <property type="match status" value="1"/>
</dbReference>
<dbReference type="AlphaFoldDB" id="T1XKS2"/>
<organism evidence="2 3">
    <name type="scientific">Variovorax paradoxus B4</name>
    <dbReference type="NCBI Taxonomy" id="1246301"/>
    <lineage>
        <taxon>Bacteria</taxon>
        <taxon>Pseudomonadati</taxon>
        <taxon>Pseudomonadota</taxon>
        <taxon>Betaproteobacteria</taxon>
        <taxon>Burkholderiales</taxon>
        <taxon>Comamonadaceae</taxon>
        <taxon>Variovorax</taxon>
    </lineage>
</organism>
<gene>
    <name evidence="2" type="ORF">VAPA_2c03480</name>
</gene>
<proteinExistence type="predicted"/>
<evidence type="ECO:0000313" key="3">
    <source>
        <dbReference type="Proteomes" id="UP000016223"/>
    </source>
</evidence>
<evidence type="ECO:0008006" key="4">
    <source>
        <dbReference type="Google" id="ProtNLM"/>
    </source>
</evidence>
<dbReference type="PATRIC" id="fig|1246301.3.peg.5869"/>
<sequence length="323" mass="34669">MTRCFDVCNGDADGLCAVVQWRLEDTRPAELVTGLKRELALLARVVDAQAGDQVNVFDLSMQRNRADLLRLLDQGVHVRYFDHHASGGLPSHPCLESHVDEASDVCTSLLVDAHLGGAHRAWALVGAYGDNMAAAADRLDFGDGFEPGDRAGLRRLGELINYNAYGDDERDVCIPPRLLYPLMARYADPRDMMAHESIVEDIDAMRRSDLRQAARATVLWQGPAGSVHMLPDAPWSRRVLGCFANHLAGEAPDLAHAVLRPGGEGYVVSVRAPLAHPHGAHALCSRFGGPGAHAPPASTASAPATWRVSPPPSPPPAGLQGES</sequence>
<feature type="region of interest" description="Disordered" evidence="1">
    <location>
        <begin position="290"/>
        <end position="323"/>
    </location>
</feature>
<protein>
    <recommendedName>
        <fullName evidence="4">Acetyltransferase</fullName>
    </recommendedName>
</protein>
<dbReference type="KEGG" id="vpd:VAPA_2c03480"/>
<dbReference type="Proteomes" id="UP000016223">
    <property type="component" value="Chromosome 2"/>
</dbReference>
<accession>T1XKS2</accession>
<name>T1XKS2_VARPD</name>
<dbReference type="HOGENOM" id="CLU_873774_0_0_4"/>
<reference evidence="2 3" key="1">
    <citation type="submission" date="2012-10" db="EMBL/GenBank/DDBJ databases">
        <title>Genome sequence of Variovorax paradoxus B4.</title>
        <authorList>
            <person name="Schuldes J."/>
            <person name="Brandt U."/>
            <person name="Hiessl S."/>
            <person name="Wuebbeler J.H."/>
            <person name="Thuermer A."/>
            <person name="Steinbuechel A."/>
            <person name="Daniel R."/>
        </authorList>
    </citation>
    <scope>NUCLEOTIDE SEQUENCE [LARGE SCALE GENOMIC DNA]</scope>
    <source>
        <strain evidence="2 3">B4</strain>
    </source>
</reference>
<dbReference type="InterPro" id="IPR038763">
    <property type="entry name" value="DHH_sf"/>
</dbReference>